<dbReference type="Pfam" id="PF14384">
    <property type="entry name" value="BrnA_antitoxin"/>
    <property type="match status" value="1"/>
</dbReference>
<dbReference type="RefSeq" id="WP_353475324.1">
    <property type="nucleotide sequence ID" value="NZ_CP123385.1"/>
</dbReference>
<evidence type="ECO:0000313" key="1">
    <source>
        <dbReference type="EMBL" id="XCC96450.1"/>
    </source>
</evidence>
<proteinExistence type="predicted"/>
<sequence length="148" mass="17845">MRRKLTEMTKTERLNFQYAVDAMEMVERDLIDRMWDRRGCPSEWHEICRDRDRRDAKRTRCTIALDADVVKFFRALGPGYQARINRVLRAFMHYRLAKLIDGPDTTDFILRPEQVEEEARRERTKWGDMRNDIVRTEVAPDPSRHVKY</sequence>
<dbReference type="EMBL" id="CP123385">
    <property type="protein sequence ID" value="XCC96450.1"/>
    <property type="molecule type" value="Genomic_DNA"/>
</dbReference>
<organism evidence="1">
    <name type="scientific">Alloyangia sp. H15</name>
    <dbReference type="NCBI Taxonomy" id="3029062"/>
    <lineage>
        <taxon>Bacteria</taxon>
        <taxon>Pseudomonadati</taxon>
        <taxon>Pseudomonadota</taxon>
        <taxon>Alphaproteobacteria</taxon>
        <taxon>Rhodobacterales</taxon>
        <taxon>Roseobacteraceae</taxon>
        <taxon>Alloyangia</taxon>
    </lineage>
</organism>
<name>A0AAU8AN92_9RHOB</name>
<accession>A0AAU8AN92</accession>
<reference evidence="1" key="1">
    <citation type="submission" date="2023-02" db="EMBL/GenBank/DDBJ databases">
        <title>Description and genomic characterization of Salipiger bruguierae sp. nov., isolated from the sediment of mangrove plant Bruguiera sexangula.</title>
        <authorList>
            <person name="Long M."/>
        </authorList>
    </citation>
    <scope>NUCLEOTIDE SEQUENCE</scope>
    <source>
        <strain evidence="1">H15</strain>
    </source>
</reference>
<gene>
    <name evidence="1" type="ORF">PVT71_17375</name>
</gene>
<dbReference type="AlphaFoldDB" id="A0AAU8AN92"/>
<dbReference type="InterPro" id="IPR025528">
    <property type="entry name" value="BrnA_antitoxin"/>
</dbReference>
<protein>
    <submittedName>
        <fullName evidence="1">BrnA antitoxin family protein</fullName>
    </submittedName>
</protein>